<evidence type="ECO:0000259" key="4">
    <source>
        <dbReference type="PROSITE" id="PS51259"/>
    </source>
</evidence>
<dbReference type="InterPro" id="IPR052811">
    <property type="entry name" value="Glucose_resp_signaling"/>
</dbReference>
<evidence type="ECO:0000313" key="5">
    <source>
        <dbReference type="EMBL" id="KAH0557141.1"/>
    </source>
</evidence>
<organism evidence="5 6">
    <name type="scientific">Trichoglossum hirsutum</name>
    <dbReference type="NCBI Taxonomy" id="265104"/>
    <lineage>
        <taxon>Eukaryota</taxon>
        <taxon>Fungi</taxon>
        <taxon>Dikarya</taxon>
        <taxon>Ascomycota</taxon>
        <taxon>Pezizomycotina</taxon>
        <taxon>Geoglossomycetes</taxon>
        <taxon>Geoglossales</taxon>
        <taxon>Geoglossaceae</taxon>
        <taxon>Trichoglossum</taxon>
    </lineage>
</organism>
<evidence type="ECO:0000259" key="3">
    <source>
        <dbReference type="PROSITE" id="PS51258"/>
    </source>
</evidence>
<dbReference type="InterPro" id="IPR000008">
    <property type="entry name" value="C2_dom"/>
</dbReference>
<evidence type="ECO:0008006" key="7">
    <source>
        <dbReference type="Google" id="ProtNLM"/>
    </source>
</evidence>
<dbReference type="InterPro" id="IPR014770">
    <property type="entry name" value="Munc13_1"/>
</dbReference>
<dbReference type="Gene3D" id="1.20.58.1100">
    <property type="match status" value="1"/>
</dbReference>
<dbReference type="Gene3D" id="2.60.40.150">
    <property type="entry name" value="C2 domain"/>
    <property type="match status" value="1"/>
</dbReference>
<dbReference type="InterPro" id="IPR035892">
    <property type="entry name" value="C2_domain_sf"/>
</dbReference>
<feature type="compositionally biased region" description="Polar residues" evidence="1">
    <location>
        <begin position="1"/>
        <end position="10"/>
    </location>
</feature>
<dbReference type="Gene3D" id="1.10.357.50">
    <property type="match status" value="1"/>
</dbReference>
<evidence type="ECO:0000259" key="2">
    <source>
        <dbReference type="PROSITE" id="PS50004"/>
    </source>
</evidence>
<dbReference type="PROSITE" id="PS51258">
    <property type="entry name" value="MHD1"/>
    <property type="match status" value="1"/>
</dbReference>
<feature type="compositionally biased region" description="Polar residues" evidence="1">
    <location>
        <begin position="1118"/>
        <end position="1129"/>
    </location>
</feature>
<gene>
    <name evidence="5" type="ORF">GP486_005069</name>
</gene>
<dbReference type="SMART" id="SM00239">
    <property type="entry name" value="C2"/>
    <property type="match status" value="1"/>
</dbReference>
<feature type="region of interest" description="Disordered" evidence="1">
    <location>
        <begin position="1285"/>
        <end position="1336"/>
    </location>
</feature>
<feature type="compositionally biased region" description="Polar residues" evidence="1">
    <location>
        <begin position="1304"/>
        <end position="1320"/>
    </location>
</feature>
<dbReference type="PROSITE" id="PS51259">
    <property type="entry name" value="MHD2"/>
    <property type="match status" value="1"/>
</dbReference>
<evidence type="ECO:0000313" key="6">
    <source>
        <dbReference type="Proteomes" id="UP000750711"/>
    </source>
</evidence>
<dbReference type="Pfam" id="PF00168">
    <property type="entry name" value="C2"/>
    <property type="match status" value="1"/>
</dbReference>
<feature type="region of interest" description="Disordered" evidence="1">
    <location>
        <begin position="1116"/>
        <end position="1139"/>
    </location>
</feature>
<comment type="caution">
    <text evidence="5">The sequence shown here is derived from an EMBL/GenBank/DDBJ whole genome shotgun (WGS) entry which is preliminary data.</text>
</comment>
<feature type="compositionally biased region" description="Basic and acidic residues" evidence="1">
    <location>
        <begin position="1322"/>
        <end position="1334"/>
    </location>
</feature>
<feature type="region of interest" description="Disordered" evidence="1">
    <location>
        <begin position="1"/>
        <end position="36"/>
    </location>
</feature>
<dbReference type="PANTHER" id="PTHR47263">
    <property type="entry name" value="ADENYLATE CYCLASE ACTIVATION PROTEIN GIT1"/>
    <property type="match status" value="1"/>
</dbReference>
<dbReference type="Pfam" id="PF06292">
    <property type="entry name" value="MUN"/>
    <property type="match status" value="1"/>
</dbReference>
<feature type="region of interest" description="Disordered" evidence="1">
    <location>
        <begin position="1355"/>
        <end position="1383"/>
    </location>
</feature>
<evidence type="ECO:0000256" key="1">
    <source>
        <dbReference type="SAM" id="MobiDB-lite"/>
    </source>
</evidence>
<dbReference type="CDD" id="cd04043">
    <property type="entry name" value="C2_Munc13_fungal"/>
    <property type="match status" value="1"/>
</dbReference>
<reference evidence="5" key="1">
    <citation type="submission" date="2021-03" db="EMBL/GenBank/DDBJ databases">
        <title>Comparative genomics and phylogenomic investigation of the class Geoglossomycetes provide insights into ecological specialization and systematics.</title>
        <authorList>
            <person name="Melie T."/>
            <person name="Pirro S."/>
            <person name="Miller A.N."/>
            <person name="Quandt A."/>
        </authorList>
    </citation>
    <scope>NUCLEOTIDE SEQUENCE</scope>
    <source>
        <strain evidence="5">CAQ_001_2017</strain>
    </source>
</reference>
<dbReference type="PANTHER" id="PTHR47263:SF1">
    <property type="entry name" value="C2 DOMAIN PROTEIN (AFU_ORTHOLOGUE AFUA_7G02350)"/>
    <property type="match status" value="1"/>
</dbReference>
<protein>
    <recommendedName>
        <fullName evidence="7">C2 domain-containing protein</fullName>
    </recommendedName>
</protein>
<dbReference type="Proteomes" id="UP000750711">
    <property type="component" value="Unassembled WGS sequence"/>
</dbReference>
<accession>A0A9P8RNF1</accession>
<dbReference type="SUPFAM" id="SSF49562">
    <property type="entry name" value="C2 domain (Calcium/lipid-binding domain, CaLB)"/>
    <property type="match status" value="1"/>
</dbReference>
<feature type="region of interest" description="Disordered" evidence="1">
    <location>
        <begin position="339"/>
        <end position="379"/>
    </location>
</feature>
<feature type="compositionally biased region" description="Polar residues" evidence="1">
    <location>
        <begin position="354"/>
        <end position="367"/>
    </location>
</feature>
<dbReference type="EMBL" id="JAGHQM010000897">
    <property type="protein sequence ID" value="KAH0557141.1"/>
    <property type="molecule type" value="Genomic_DNA"/>
</dbReference>
<dbReference type="PROSITE" id="PS50004">
    <property type="entry name" value="C2"/>
    <property type="match status" value="1"/>
</dbReference>
<dbReference type="InterPro" id="IPR014772">
    <property type="entry name" value="Munc13_dom-2"/>
</dbReference>
<feature type="domain" description="C2" evidence="2">
    <location>
        <begin position="815"/>
        <end position="932"/>
    </location>
</feature>
<feature type="region of interest" description="Disordered" evidence="1">
    <location>
        <begin position="507"/>
        <end position="527"/>
    </location>
</feature>
<dbReference type="InterPro" id="IPR010439">
    <property type="entry name" value="MUN_dom"/>
</dbReference>
<proteinExistence type="predicted"/>
<sequence>MSTSSSQSRGVNRRPPSGRLSRTTSRTPGRQRPITHNEAYLQALRVAYLAYLLQPRARRTQHIPAPQQVHRSSTSINDLMKDFSLVRDSKSTRLPHGFLSELEKRITGVLTGKERRPEYNDPTVKRTFAVFYNAFTEKSFRSSVDRSRRVEDLVLIFVSNATKELRKDKPTNDDSYKSMVDRHVALFVRLISSTLKDHGWVGDRAELANRLATLESKLLAHDQNLTDPTQQGGGGTTTEVIVPLSYEVKDMPLVRTVARIFGLTNTQVQSDIDKNRSTWTEKALVADLKAYSYNLNMNTKNTLNSDDFDIQEAFEAWKKAEIADISQIMLATVQSNPELAKSTPAGNLPPLSPQPTNGSNPNDSIYSEMSRRLSDPSVEGSSYVFDQPVDMSGLSLHDGNSEFQGNGGDMAYTFIPPEPRSWYRFILQQALTRDMQGEGLQPPDSTTDAPSTKLLSKQSTDLLNELCVRWRIPLFSRVVLFLDVIREKYTDQEIDLDTLDAAFEFAKEDPGDTKPSHATHHSPSSLSDTSKWTIMDFALNRQILSSIHDTLLRDLYEALQHCYQPKPPSIGPVMYILENHIYSNPLFSKSPDELDRYTTQLREGLKAKAADVYREYLEKEIPLVQDEVPFAFHIEGLLVDFVWRWIYITDSKVVGLVDEAIKQDEFAVRTSNPQVGPSDEERHSVSVIDIFRLFNETIDQVVALNWDDDLQYAKFMTALSRTIGSGISRYCEVVEGKFAKEMDRISPEQQAIATQSRQEKWMQIAKDAWNNKEKIEPFQFFPESFVKLNNVEFATYQLDQLEKNVNVDACADVIQRHAPPLNQRQRKVNNYIFTIKIVEAEDLKACDINGLSDPYVVLGDEYQKRLAKTRIIYANLNPRWDETVDIKAQGPLNIIATVWDWDTLGDHDCVGRTSIKLDPSHFSDYMPREYWLDLDTQGRLLLRVSMEGERDDIQFYFGKAFRTLKRTERDMTRNITDKSVAPGVTQAQIISALTPLFTYFDDNFAIMQTTLTSTAMRLVMTRLWKEVLVTIEALLVPPLSDKPSQQRQLTQQELDVVFKWLQLLFDFFHAVDEETGEVRGVSIDVLKSPKYHDIQSLNFFYFETTENLIRTSERMASATASRQQQQNRLSAPGSIGGSNPSFGGAAGLLSVPSTRRSKSIMLSRNLGTMRKAKEEKRKEAQAEPNDDMILRILRMRLEAANYLRDRSRQKERLAAAAAAEMIVKQSIMSGGGRMAAMTNLPRRIRSRSCIYFFDPNEQILGDYPAADTGKARGLKDNETGVHKALSRHVTKTSHQVAGTDRETLATTNDADSRPGISSSRVSRKDAQPRPRAPEPEVAFALASARMCRVHRLRDSRVGQPVHARRSASLSNADTGHVWTPDPPARSMARRLAVWGS</sequence>
<keyword evidence="6" id="KW-1185">Reference proteome</keyword>
<name>A0A9P8RNF1_9PEZI</name>
<feature type="domain" description="MHD2" evidence="4">
    <location>
        <begin position="990"/>
        <end position="1112"/>
    </location>
</feature>
<feature type="domain" description="MHD1" evidence="3">
    <location>
        <begin position="608"/>
        <end position="734"/>
    </location>
</feature>